<dbReference type="GO" id="GO:0055085">
    <property type="term" value="P:transmembrane transport"/>
    <property type="evidence" value="ECO:0007669"/>
    <property type="project" value="UniProtKB-ARBA"/>
</dbReference>
<reference evidence="7" key="1">
    <citation type="submission" date="2023-01" db="EMBL/GenBank/DDBJ databases">
        <title>Vibrio sp. CB1-14 genome sequencing.</title>
        <authorList>
            <person name="Otstavnykh N."/>
            <person name="Isaeva M."/>
            <person name="Meleshko D."/>
        </authorList>
    </citation>
    <scope>NUCLEOTIDE SEQUENCE</scope>
    <source>
        <strain evidence="7">CB1-14</strain>
    </source>
</reference>
<evidence type="ECO:0000313" key="7">
    <source>
        <dbReference type="EMBL" id="XCD17064.1"/>
    </source>
</evidence>
<dbReference type="RefSeq" id="WP_353498283.1">
    <property type="nucleotide sequence ID" value="NZ_CP115920.1"/>
</dbReference>
<dbReference type="InterPro" id="IPR028082">
    <property type="entry name" value="Peripla_BP_I"/>
</dbReference>
<name>A0AAU8BL81_9VIBR</name>
<evidence type="ECO:0000256" key="2">
    <source>
        <dbReference type="ARBA" id="ARBA00007639"/>
    </source>
</evidence>
<dbReference type="AlphaFoldDB" id="A0AAU8BL81"/>
<dbReference type="PANTHER" id="PTHR46847:SF2">
    <property type="entry name" value="ABC TRANSPORTER SUGAR-BINDING PROTEIN"/>
    <property type="match status" value="1"/>
</dbReference>
<sequence length="358" mass="40047">MRAIWALCVYCLLSGTAIAAKGDNTPHQADSRVLFVNPGFAQESFWHDVDLYAQAAADALGLQLEIIHGKRDRLLTRQELVERLQQSPTPDFVILVNEKGAGLALLESITSPQIKVTFALNDLSSNDKRLVSNIPDWSKRLLPGVFPDNYHIGFVSAQDLFVKGRGQPGDFLLISGDKTTPASNNREAGATSFIMQNENTSLAQRVHGDWSESIAYEQTKILLNRHDNVRYLWTANDHMAFGAIKAIEEANIPIGSDIFVGTINTSNQVLNALAQGEVSSLAGGHFTAVGLSLVKIHHYLHNEPWPQRTKYNLFQPVLYPSEFYNILKDKDWQRIDFRKIDIQQNPIDPFVPKSEELK</sequence>
<dbReference type="KEGG" id="vck:PG915_05925"/>
<dbReference type="Gene3D" id="3.40.50.2300">
    <property type="match status" value="2"/>
</dbReference>
<feature type="signal peptide" evidence="5">
    <location>
        <begin position="1"/>
        <end position="19"/>
    </location>
</feature>
<dbReference type="CDD" id="cd06324">
    <property type="entry name" value="PBP1_ABC_sugar_binding-like"/>
    <property type="match status" value="1"/>
</dbReference>
<proteinExistence type="inferred from homology"/>
<accession>A0AAU8BL81</accession>
<dbReference type="EMBL" id="CP115920">
    <property type="protein sequence ID" value="XCD17064.1"/>
    <property type="molecule type" value="Genomic_DNA"/>
</dbReference>
<feature type="domain" description="Periplasmic binding protein" evidence="6">
    <location>
        <begin position="35"/>
        <end position="290"/>
    </location>
</feature>
<dbReference type="GO" id="GO:0030313">
    <property type="term" value="C:cell envelope"/>
    <property type="evidence" value="ECO:0007669"/>
    <property type="project" value="UniProtKB-SubCell"/>
</dbReference>
<comment type="subcellular location">
    <subcellularLocation>
        <location evidence="1">Cell envelope</location>
    </subcellularLocation>
</comment>
<dbReference type="SUPFAM" id="SSF53822">
    <property type="entry name" value="Periplasmic binding protein-like I"/>
    <property type="match status" value="1"/>
</dbReference>
<comment type="similarity">
    <text evidence="2">Belongs to the bacterial solute-binding protein 2 family.</text>
</comment>
<protein>
    <recommendedName>
        <fullName evidence="3">Autoinducer 2-binding periplasmic protein LuxP</fullName>
    </recommendedName>
</protein>
<evidence type="ECO:0000256" key="1">
    <source>
        <dbReference type="ARBA" id="ARBA00004196"/>
    </source>
</evidence>
<feature type="chain" id="PRO_5043437118" description="Autoinducer 2-binding periplasmic protein LuxP" evidence="5">
    <location>
        <begin position="20"/>
        <end position="358"/>
    </location>
</feature>
<dbReference type="Pfam" id="PF13407">
    <property type="entry name" value="Peripla_BP_4"/>
    <property type="match status" value="1"/>
</dbReference>
<evidence type="ECO:0000256" key="3">
    <source>
        <dbReference type="ARBA" id="ARBA00022181"/>
    </source>
</evidence>
<gene>
    <name evidence="7" type="ORF">PG915_05925</name>
</gene>
<organism evidence="7">
    <name type="scientific">Vibrio chaetopteri</name>
    <dbReference type="NCBI Taxonomy" id="3016528"/>
    <lineage>
        <taxon>Bacteria</taxon>
        <taxon>Pseudomonadati</taxon>
        <taxon>Pseudomonadota</taxon>
        <taxon>Gammaproteobacteria</taxon>
        <taxon>Vibrionales</taxon>
        <taxon>Vibrionaceae</taxon>
        <taxon>Vibrio</taxon>
    </lineage>
</organism>
<evidence type="ECO:0000259" key="6">
    <source>
        <dbReference type="Pfam" id="PF13407"/>
    </source>
</evidence>
<dbReference type="GO" id="GO:0030246">
    <property type="term" value="F:carbohydrate binding"/>
    <property type="evidence" value="ECO:0007669"/>
    <property type="project" value="UniProtKB-ARBA"/>
</dbReference>
<evidence type="ECO:0000256" key="5">
    <source>
        <dbReference type="SAM" id="SignalP"/>
    </source>
</evidence>
<evidence type="ECO:0000256" key="4">
    <source>
        <dbReference type="ARBA" id="ARBA00022729"/>
    </source>
</evidence>
<keyword evidence="4 5" id="KW-0732">Signal</keyword>
<dbReference type="InterPro" id="IPR025997">
    <property type="entry name" value="SBP_2_dom"/>
</dbReference>
<dbReference type="PANTHER" id="PTHR46847">
    <property type="entry name" value="D-ALLOSE-BINDING PERIPLASMIC PROTEIN-RELATED"/>
    <property type="match status" value="1"/>
</dbReference>